<dbReference type="InterPro" id="IPR039418">
    <property type="entry name" value="LexA-like"/>
</dbReference>
<accession>A0ABT8S4J1</accession>
<dbReference type="Pfam" id="PF01381">
    <property type="entry name" value="HTH_3"/>
    <property type="match status" value="1"/>
</dbReference>
<dbReference type="PANTHER" id="PTHR33516:SF2">
    <property type="entry name" value="LEXA REPRESSOR-RELATED"/>
    <property type="match status" value="1"/>
</dbReference>
<dbReference type="InterPro" id="IPR001387">
    <property type="entry name" value="Cro/C1-type_HTH"/>
</dbReference>
<dbReference type="Proteomes" id="UP001169027">
    <property type="component" value="Unassembled WGS sequence"/>
</dbReference>
<reference evidence="2" key="1">
    <citation type="submission" date="2023-06" db="EMBL/GenBank/DDBJ databases">
        <authorList>
            <person name="Jiang Y."/>
            <person name="Liu Q."/>
        </authorList>
    </citation>
    <scope>NUCLEOTIDE SEQUENCE</scope>
    <source>
        <strain evidence="2">CGMCC 1.12090</strain>
    </source>
</reference>
<name>A0ABT8S4J1_9BURK</name>
<dbReference type="RefSeq" id="WP_301809366.1">
    <property type="nucleotide sequence ID" value="NZ_JAUJZH010000008.1"/>
</dbReference>
<dbReference type="PANTHER" id="PTHR33516">
    <property type="entry name" value="LEXA REPRESSOR"/>
    <property type="match status" value="1"/>
</dbReference>
<dbReference type="InterPro" id="IPR010982">
    <property type="entry name" value="Lambda_DNA-bd_dom_sf"/>
</dbReference>
<evidence type="ECO:0000259" key="1">
    <source>
        <dbReference type="PROSITE" id="PS50943"/>
    </source>
</evidence>
<dbReference type="SUPFAM" id="SSF51306">
    <property type="entry name" value="LexA/Signal peptidase"/>
    <property type="match status" value="1"/>
</dbReference>
<keyword evidence="3" id="KW-1185">Reference proteome</keyword>
<evidence type="ECO:0000313" key="3">
    <source>
        <dbReference type="Proteomes" id="UP001169027"/>
    </source>
</evidence>
<dbReference type="Pfam" id="PF00717">
    <property type="entry name" value="Peptidase_S24"/>
    <property type="match status" value="1"/>
</dbReference>
<dbReference type="EMBL" id="JAUKVY010000008">
    <property type="protein sequence ID" value="MDO1533177.1"/>
    <property type="molecule type" value="Genomic_DNA"/>
</dbReference>
<comment type="caution">
    <text evidence="2">The sequence shown here is derived from an EMBL/GenBank/DDBJ whole genome shotgun (WGS) entry which is preliminary data.</text>
</comment>
<organism evidence="2 3">
    <name type="scientific">Variovorax ginsengisoli</name>
    <dbReference type="NCBI Taxonomy" id="363844"/>
    <lineage>
        <taxon>Bacteria</taxon>
        <taxon>Pseudomonadati</taxon>
        <taxon>Pseudomonadota</taxon>
        <taxon>Betaproteobacteria</taxon>
        <taxon>Burkholderiales</taxon>
        <taxon>Comamonadaceae</taxon>
        <taxon>Variovorax</taxon>
    </lineage>
</organism>
<gene>
    <name evidence="2" type="ORF">Q2T77_12830</name>
</gene>
<dbReference type="InterPro" id="IPR036286">
    <property type="entry name" value="LexA/Signal_pep-like_sf"/>
</dbReference>
<dbReference type="CDD" id="cd06529">
    <property type="entry name" value="S24_LexA-like"/>
    <property type="match status" value="1"/>
</dbReference>
<dbReference type="CDD" id="cd00093">
    <property type="entry name" value="HTH_XRE"/>
    <property type="match status" value="1"/>
</dbReference>
<evidence type="ECO:0000313" key="2">
    <source>
        <dbReference type="EMBL" id="MDO1533177.1"/>
    </source>
</evidence>
<feature type="domain" description="HTH cro/C1-type" evidence="1">
    <location>
        <begin position="7"/>
        <end position="62"/>
    </location>
</feature>
<sequence>MSSHHLIREGRKRLGMSEQQFAAALGVSRGAVQQWEKLGGTAPKRANQARVAELLGISVAELVSGVSAGGRGLDVRAEVPLVSSVEAGNYTVIDNFKPRQQFETVPVSVPIKRHTYALRVHGDSMVSEVGDSFPEGSILIVEPEMAAEPGDYVIALNQSNETTFKQLVKDGGDLYLKPLNSRYPIKPLDGARVIGVVREFTKRFR</sequence>
<dbReference type="InterPro" id="IPR015927">
    <property type="entry name" value="Peptidase_S24_S26A/B/C"/>
</dbReference>
<dbReference type="SUPFAM" id="SSF47413">
    <property type="entry name" value="lambda repressor-like DNA-binding domains"/>
    <property type="match status" value="1"/>
</dbReference>
<protein>
    <submittedName>
        <fullName evidence="2">S24 family peptidase</fullName>
    </submittedName>
</protein>
<dbReference type="SMART" id="SM00530">
    <property type="entry name" value="HTH_XRE"/>
    <property type="match status" value="1"/>
</dbReference>
<dbReference type="Gene3D" id="2.10.109.10">
    <property type="entry name" value="Umud Fragment, subunit A"/>
    <property type="match status" value="1"/>
</dbReference>
<dbReference type="Gene3D" id="1.10.260.40">
    <property type="entry name" value="lambda repressor-like DNA-binding domains"/>
    <property type="match status" value="1"/>
</dbReference>
<dbReference type="InterPro" id="IPR050077">
    <property type="entry name" value="LexA_repressor"/>
</dbReference>
<proteinExistence type="predicted"/>
<dbReference type="PROSITE" id="PS50943">
    <property type="entry name" value="HTH_CROC1"/>
    <property type="match status" value="1"/>
</dbReference>